<dbReference type="PANTHER" id="PTHR34680">
    <property type="entry name" value="EXPRESSED PROTEIN"/>
    <property type="match status" value="1"/>
</dbReference>
<protein>
    <recommendedName>
        <fullName evidence="4">WRC domain-containing protein</fullName>
    </recommendedName>
</protein>
<feature type="region of interest" description="Disordered" evidence="3">
    <location>
        <begin position="341"/>
        <end position="376"/>
    </location>
</feature>
<reference evidence="5" key="1">
    <citation type="submission" date="2019-03" db="EMBL/GenBank/DDBJ databases">
        <title>WGS assembly of Setaria viridis.</title>
        <authorList>
            <person name="Huang P."/>
            <person name="Jenkins J."/>
            <person name="Grimwood J."/>
            <person name="Barry K."/>
            <person name="Healey A."/>
            <person name="Mamidi S."/>
            <person name="Sreedasyam A."/>
            <person name="Shu S."/>
            <person name="Feldman M."/>
            <person name="Wu J."/>
            <person name="Yu Y."/>
            <person name="Chen C."/>
            <person name="Johnson J."/>
            <person name="Rokhsar D."/>
            <person name="Baxter I."/>
            <person name="Schmutz J."/>
            <person name="Brutnell T."/>
            <person name="Kellogg E."/>
        </authorList>
    </citation>
    <scope>NUCLEOTIDE SEQUENCE [LARGE SCALE GENOMIC DNA]</scope>
</reference>
<keyword evidence="1" id="KW-0539">Nucleus</keyword>
<keyword evidence="6" id="KW-1185">Reference proteome</keyword>
<evidence type="ECO:0000256" key="2">
    <source>
        <dbReference type="PROSITE-ProRule" id="PRU01002"/>
    </source>
</evidence>
<dbReference type="Gramene" id="TKV93604">
    <property type="protein sequence ID" value="TKV93604"/>
    <property type="gene ID" value="SEVIR_9G236400v2"/>
</dbReference>
<feature type="compositionally biased region" description="Low complexity" evidence="3">
    <location>
        <begin position="341"/>
        <end position="352"/>
    </location>
</feature>
<dbReference type="EMBL" id="CM016560">
    <property type="protein sequence ID" value="TKV93604.1"/>
    <property type="molecule type" value="Genomic_DNA"/>
</dbReference>
<dbReference type="OMA" id="ASEVWNC"/>
<dbReference type="InterPro" id="IPR014977">
    <property type="entry name" value="WRC_dom"/>
</dbReference>
<sequence>MRIRRSAARLLGSAYSTTSATPPLGMAPPTDHLPPPPPPLPHLALCSTTESRGGGSSSSPDATFGERCELNRSAWDLIAELSLSDPQVEDDLVDKYFVHVTTRASWLFSPTVPAVSAKKKKKKKQAMVGASRVQLRSEFEKKAIVNSKVKKNQNGGQAKDTKVRQEEHEEGASEVWNCKKNDGKGWQCHRKVSRPDSLCDYHFMKKRSYLNPGLALTMEQETVMVAAQPTASKPSTSSKSKPQKMKSGNDFNATEGFYYYAGFGFRNKRHYRSSVDDYVPIKQQEEEDSIKKEHALYLSQTEVKGHEDETNQTTAFGDDIMGIADIDEDSSDYGYNGISTAGSSIAGASNGGSKRKIRRKKQGRKPIKARSLMSLM</sequence>
<feature type="region of interest" description="Disordered" evidence="3">
    <location>
        <begin position="228"/>
        <end position="248"/>
    </location>
</feature>
<feature type="compositionally biased region" description="Basic residues" evidence="3">
    <location>
        <begin position="353"/>
        <end position="368"/>
    </location>
</feature>
<comment type="caution">
    <text evidence="2">Lacks conserved residue(s) required for the propagation of feature annotation.</text>
</comment>
<feature type="region of interest" description="Disordered" evidence="3">
    <location>
        <begin position="1"/>
        <end position="64"/>
    </location>
</feature>
<dbReference type="PANTHER" id="PTHR34680:SF3">
    <property type="entry name" value="EXPRESSED PROTEIN"/>
    <property type="match status" value="1"/>
</dbReference>
<gene>
    <name evidence="5" type="ORF">SEVIR_9G236400v2</name>
</gene>
<accession>A0A4U6SZ45</accession>
<name>A0A4U6SZ45_SETVI</name>
<dbReference type="Pfam" id="PF08879">
    <property type="entry name" value="WRC"/>
    <property type="match status" value="1"/>
</dbReference>
<evidence type="ECO:0000256" key="1">
    <source>
        <dbReference type="ARBA" id="ARBA00023242"/>
    </source>
</evidence>
<evidence type="ECO:0000259" key="4">
    <source>
        <dbReference type="PROSITE" id="PS51667"/>
    </source>
</evidence>
<proteinExistence type="predicted"/>
<feature type="compositionally biased region" description="Low complexity" evidence="3">
    <location>
        <begin position="228"/>
        <end position="240"/>
    </location>
</feature>
<feature type="compositionally biased region" description="Pro residues" evidence="3">
    <location>
        <begin position="31"/>
        <end position="41"/>
    </location>
</feature>
<dbReference type="Proteomes" id="UP000298652">
    <property type="component" value="Chromosome 9"/>
</dbReference>
<dbReference type="PROSITE" id="PS51667">
    <property type="entry name" value="WRC"/>
    <property type="match status" value="1"/>
</dbReference>
<organism evidence="5 6">
    <name type="scientific">Setaria viridis</name>
    <name type="common">Green bristlegrass</name>
    <name type="synonym">Setaria italica subsp. viridis</name>
    <dbReference type="NCBI Taxonomy" id="4556"/>
    <lineage>
        <taxon>Eukaryota</taxon>
        <taxon>Viridiplantae</taxon>
        <taxon>Streptophyta</taxon>
        <taxon>Embryophyta</taxon>
        <taxon>Tracheophyta</taxon>
        <taxon>Spermatophyta</taxon>
        <taxon>Magnoliopsida</taxon>
        <taxon>Liliopsida</taxon>
        <taxon>Poales</taxon>
        <taxon>Poaceae</taxon>
        <taxon>PACMAD clade</taxon>
        <taxon>Panicoideae</taxon>
        <taxon>Panicodae</taxon>
        <taxon>Paniceae</taxon>
        <taxon>Cenchrinae</taxon>
        <taxon>Setaria</taxon>
    </lineage>
</organism>
<evidence type="ECO:0000313" key="6">
    <source>
        <dbReference type="Proteomes" id="UP000298652"/>
    </source>
</evidence>
<dbReference type="AlphaFoldDB" id="A0A4U6SZ45"/>
<evidence type="ECO:0000313" key="5">
    <source>
        <dbReference type="EMBL" id="TKV93604.1"/>
    </source>
</evidence>
<evidence type="ECO:0000256" key="3">
    <source>
        <dbReference type="SAM" id="MobiDB-lite"/>
    </source>
</evidence>
<feature type="domain" description="WRC" evidence="4">
    <location>
        <begin position="172"/>
        <end position="216"/>
    </location>
</feature>